<dbReference type="SMART" id="SM00382">
    <property type="entry name" value="AAA"/>
    <property type="match status" value="1"/>
</dbReference>
<feature type="domain" description="ABC transporter" evidence="7">
    <location>
        <begin position="5"/>
        <end position="232"/>
    </location>
</feature>
<dbReference type="PANTHER" id="PTHR43820">
    <property type="entry name" value="HIGH-AFFINITY BRANCHED-CHAIN AMINO ACID TRANSPORT ATP-BINDING PROTEIN LIVF"/>
    <property type="match status" value="1"/>
</dbReference>
<dbReference type="PROSITE" id="PS50893">
    <property type="entry name" value="ABC_TRANSPORTER_2"/>
    <property type="match status" value="1"/>
</dbReference>
<evidence type="ECO:0000313" key="9">
    <source>
        <dbReference type="Proteomes" id="UP001184230"/>
    </source>
</evidence>
<dbReference type="PANTHER" id="PTHR43820:SF2">
    <property type="entry name" value="ABC TRANSPORTER ATP-BINDING PROTEIN"/>
    <property type="match status" value="1"/>
</dbReference>
<evidence type="ECO:0000256" key="3">
    <source>
        <dbReference type="ARBA" id="ARBA00022475"/>
    </source>
</evidence>
<evidence type="ECO:0000259" key="7">
    <source>
        <dbReference type="PROSITE" id="PS50893"/>
    </source>
</evidence>
<keyword evidence="4" id="KW-0547">Nucleotide-binding</keyword>
<keyword evidence="2" id="KW-0813">Transport</keyword>
<gene>
    <name evidence="8" type="ORF">J2739_002159</name>
</gene>
<dbReference type="InterPro" id="IPR017871">
    <property type="entry name" value="ABC_transporter-like_CS"/>
</dbReference>
<keyword evidence="6" id="KW-0029">Amino-acid transport</keyword>
<dbReference type="InterPro" id="IPR003593">
    <property type="entry name" value="AAA+_ATPase"/>
</dbReference>
<evidence type="ECO:0000313" key="8">
    <source>
        <dbReference type="EMBL" id="MDR6536386.1"/>
    </source>
</evidence>
<dbReference type="PROSITE" id="PS00211">
    <property type="entry name" value="ABC_TRANSPORTER_1"/>
    <property type="match status" value="1"/>
</dbReference>
<dbReference type="SUPFAM" id="SSF52540">
    <property type="entry name" value="P-loop containing nucleoside triphosphate hydrolases"/>
    <property type="match status" value="1"/>
</dbReference>
<comment type="similarity">
    <text evidence="1">Belongs to the ABC transporter superfamily.</text>
</comment>
<reference evidence="8 9" key="1">
    <citation type="submission" date="2023-07" db="EMBL/GenBank/DDBJ databases">
        <title>Sorghum-associated microbial communities from plants grown in Nebraska, USA.</title>
        <authorList>
            <person name="Schachtman D."/>
        </authorList>
    </citation>
    <scope>NUCLEOTIDE SEQUENCE [LARGE SCALE GENOMIC DNA]</scope>
    <source>
        <strain evidence="8 9">DS1781</strain>
    </source>
</reference>
<keyword evidence="3" id="KW-1003">Cell membrane</keyword>
<evidence type="ECO:0000256" key="6">
    <source>
        <dbReference type="ARBA" id="ARBA00022970"/>
    </source>
</evidence>
<keyword evidence="9" id="KW-1185">Reference proteome</keyword>
<evidence type="ECO:0000256" key="2">
    <source>
        <dbReference type="ARBA" id="ARBA00022448"/>
    </source>
</evidence>
<dbReference type="InterPro" id="IPR027417">
    <property type="entry name" value="P-loop_NTPase"/>
</dbReference>
<keyword evidence="3" id="KW-0472">Membrane</keyword>
<dbReference type="EMBL" id="JAVDRF010000004">
    <property type="protein sequence ID" value="MDR6536386.1"/>
    <property type="molecule type" value="Genomic_DNA"/>
</dbReference>
<evidence type="ECO:0000256" key="1">
    <source>
        <dbReference type="ARBA" id="ARBA00005417"/>
    </source>
</evidence>
<evidence type="ECO:0000256" key="4">
    <source>
        <dbReference type="ARBA" id="ARBA00022741"/>
    </source>
</evidence>
<dbReference type="CDD" id="cd03224">
    <property type="entry name" value="ABC_TM1139_LivF_branched"/>
    <property type="match status" value="1"/>
</dbReference>
<dbReference type="InterPro" id="IPR052156">
    <property type="entry name" value="BCAA_Transport_ATP-bd_LivF"/>
</dbReference>
<name>A0ABU1NES3_9BURK</name>
<dbReference type="InterPro" id="IPR003439">
    <property type="entry name" value="ABC_transporter-like_ATP-bd"/>
</dbReference>
<keyword evidence="5 8" id="KW-0067">ATP-binding</keyword>
<proteinExistence type="inferred from homology"/>
<organism evidence="8 9">
    <name type="scientific">Variovorax soli</name>
    <dbReference type="NCBI Taxonomy" id="376815"/>
    <lineage>
        <taxon>Bacteria</taxon>
        <taxon>Pseudomonadati</taxon>
        <taxon>Pseudomonadota</taxon>
        <taxon>Betaproteobacteria</taxon>
        <taxon>Burkholderiales</taxon>
        <taxon>Comamonadaceae</taxon>
        <taxon>Variovorax</taxon>
    </lineage>
</organism>
<accession>A0ABU1NES3</accession>
<protein>
    <submittedName>
        <fullName evidence="8">Branched-chain amino acid transport system ATP-binding protein</fullName>
    </submittedName>
</protein>
<dbReference type="GO" id="GO:0005524">
    <property type="term" value="F:ATP binding"/>
    <property type="evidence" value="ECO:0007669"/>
    <property type="project" value="UniProtKB-KW"/>
</dbReference>
<dbReference type="Gene3D" id="3.40.50.300">
    <property type="entry name" value="P-loop containing nucleotide triphosphate hydrolases"/>
    <property type="match status" value="1"/>
</dbReference>
<dbReference type="Proteomes" id="UP001184230">
    <property type="component" value="Unassembled WGS sequence"/>
</dbReference>
<comment type="caution">
    <text evidence="8">The sequence shown here is derived from an EMBL/GenBank/DDBJ whole genome shotgun (WGS) entry which is preliminary data.</text>
</comment>
<evidence type="ECO:0000256" key="5">
    <source>
        <dbReference type="ARBA" id="ARBA00022840"/>
    </source>
</evidence>
<dbReference type="RefSeq" id="WP_309901351.1">
    <property type="nucleotide sequence ID" value="NZ_JAVDRF010000004.1"/>
</dbReference>
<sequence>MSEMLAFDQVVAGYGSAVVLHGLSFSLAQGQSLAVLGRNGVGKTTLLETLMGNTRVMRGAVRWCGEDLGRWPSYRRVRAGLGWVPQEREVFPSLTVEENLTVVARPGPWHLRRVYEFFPRLRERRGNYGNQLSGGEQQMLSIGRALMTNPKLLLLDEPMEGLAPIIVEELARSIRRLCESEGLPSIVVEQHPVLALEMTHQAIVLERGTVVHAGSSAALAGNARLLEGFLGVGAAEAHIHNNTGASNDSNDLDDRLA</sequence>
<dbReference type="Pfam" id="PF00005">
    <property type="entry name" value="ABC_tran"/>
    <property type="match status" value="1"/>
</dbReference>